<evidence type="ECO:0000256" key="6">
    <source>
        <dbReference type="PROSITE-ProRule" id="PRU00409"/>
    </source>
</evidence>
<feature type="domain" description="Biotin carboxylation" evidence="9">
    <location>
        <begin position="9"/>
        <end position="453"/>
    </location>
</feature>
<feature type="domain" description="ATP-grasp" evidence="8">
    <location>
        <begin position="128"/>
        <end position="326"/>
    </location>
</feature>
<dbReference type="PROSITE" id="PS00188">
    <property type="entry name" value="BIOTIN"/>
    <property type="match status" value="1"/>
</dbReference>
<dbReference type="OrthoDB" id="9763189at2"/>
<proteinExistence type="predicted"/>
<comment type="cofactor">
    <cofactor evidence="1">
        <name>biotin</name>
        <dbReference type="ChEBI" id="CHEBI:57586"/>
    </cofactor>
</comment>
<sequence>MRFLNSPRPIRSVLVANRGEIAVRIMHTCKRLGIRTIAVYSDADERAMHVRAADEAIRIGPAPARSSYLDMAAILAAAGRSGADAVHPGYGFLSENAAFARRCEQAGLIFVGPSADAVEKMGSKIESKRIAEAAGVPVVPGYHGAAQDSASLLQAAQRIGFPVLIKASAGGGGRGMRRVDRAEEFEEALASAKAEALSAFGDESVLLEKFILNPRHLEVQLAGDRLGGLVHLFERDCSVQRNNQKVLEEAPAPNLPDAVRRTLFDAALSLGRAIGYDSAGTIEFIMEQGSNSPYFLEMNTRLQVEHPVTELITGIDLVEWQLLAAAGEPLPLGQDRIVQRGHAIEARITAERADRAFQPVTGDLTAVEPPRGLRFDSGVAAGSRIGLYYDSLLAKLVAHGGDRAEALARLADGLAELTLLGLPTTQAFLRDAVRHPLFADGKATTRFIETAFPGGWQPQADTLRRLRAAAVVRWAEPETADRGSDWVSPWNRRSAVRVTTAVRPARVSLHVADDYGSAEAELRVGQDRIVVELDGAAVEFPRSRAKADPLAGFVHRRHGDAVAVAHAGLALTATLLPRIDMPRAAGQLDRSGNVVDAPLHGVVSKLYVAVGDAVEKGTPVLQMEAMKLVHTLKAPLAGRIQSIRCAEGDTVPAGAVLVEISPEAAEEKR</sequence>
<dbReference type="InterPro" id="IPR011764">
    <property type="entry name" value="Biotin_carboxylation_dom"/>
</dbReference>
<dbReference type="InterPro" id="IPR005479">
    <property type="entry name" value="CPAse_ATP-bd"/>
</dbReference>
<evidence type="ECO:0000256" key="3">
    <source>
        <dbReference type="ARBA" id="ARBA00022741"/>
    </source>
</evidence>
<dbReference type="InterPro" id="IPR011054">
    <property type="entry name" value="Rudment_hybrid_motif"/>
</dbReference>
<keyword evidence="2" id="KW-0436">Ligase</keyword>
<keyword evidence="4 6" id="KW-0067">ATP-binding</keyword>
<dbReference type="CDD" id="cd06850">
    <property type="entry name" value="biotinyl_domain"/>
    <property type="match status" value="1"/>
</dbReference>
<dbReference type="Proteomes" id="UP000321058">
    <property type="component" value="Unassembled WGS sequence"/>
</dbReference>
<name>A0A512N9E0_9HYPH</name>
<dbReference type="SUPFAM" id="SSF52440">
    <property type="entry name" value="PreATP-grasp domain"/>
    <property type="match status" value="1"/>
</dbReference>
<dbReference type="FunFam" id="3.30.470.20:FF:000028">
    <property type="entry name" value="Methylcrotonoyl-CoA carboxylase subunit alpha, mitochondrial"/>
    <property type="match status" value="1"/>
</dbReference>
<evidence type="ECO:0000256" key="5">
    <source>
        <dbReference type="ARBA" id="ARBA00023267"/>
    </source>
</evidence>
<keyword evidence="5" id="KW-0092">Biotin</keyword>
<comment type="caution">
    <text evidence="10">The sequence shown here is derived from an EMBL/GenBank/DDBJ whole genome shotgun (WGS) entry which is preliminary data.</text>
</comment>
<dbReference type="PROSITE" id="PS50979">
    <property type="entry name" value="BC"/>
    <property type="match status" value="1"/>
</dbReference>
<dbReference type="GO" id="GO:0046872">
    <property type="term" value="F:metal ion binding"/>
    <property type="evidence" value="ECO:0007669"/>
    <property type="project" value="InterPro"/>
</dbReference>
<keyword evidence="3 6" id="KW-0547">Nucleotide-binding</keyword>
<evidence type="ECO:0000259" key="8">
    <source>
        <dbReference type="PROSITE" id="PS50975"/>
    </source>
</evidence>
<dbReference type="EMBL" id="BKAJ01000038">
    <property type="protein sequence ID" value="GEP55543.1"/>
    <property type="molecule type" value="Genomic_DNA"/>
</dbReference>
<evidence type="ECO:0000256" key="1">
    <source>
        <dbReference type="ARBA" id="ARBA00001953"/>
    </source>
</evidence>
<dbReference type="PROSITE" id="PS50968">
    <property type="entry name" value="BIOTINYL_LIPOYL"/>
    <property type="match status" value="1"/>
</dbReference>
<evidence type="ECO:0000256" key="4">
    <source>
        <dbReference type="ARBA" id="ARBA00022840"/>
    </source>
</evidence>
<dbReference type="InterPro" id="IPR050856">
    <property type="entry name" value="Biotin_carboxylase_complex"/>
</dbReference>
<dbReference type="InterPro" id="IPR011761">
    <property type="entry name" value="ATP-grasp"/>
</dbReference>
<dbReference type="FunFam" id="3.30.1490.20:FF:000003">
    <property type="entry name" value="acetyl-CoA carboxylase isoform X1"/>
    <property type="match status" value="1"/>
</dbReference>
<dbReference type="InterPro" id="IPR011053">
    <property type="entry name" value="Single_hybrid_motif"/>
</dbReference>
<dbReference type="SUPFAM" id="SSF51230">
    <property type="entry name" value="Single hybrid motif"/>
    <property type="match status" value="1"/>
</dbReference>
<evidence type="ECO:0000259" key="9">
    <source>
        <dbReference type="PROSITE" id="PS50979"/>
    </source>
</evidence>
<keyword evidence="11" id="KW-1185">Reference proteome</keyword>
<feature type="domain" description="Lipoyl-binding" evidence="7">
    <location>
        <begin position="585"/>
        <end position="661"/>
    </location>
</feature>
<evidence type="ECO:0000313" key="10">
    <source>
        <dbReference type="EMBL" id="GEP55543.1"/>
    </source>
</evidence>
<dbReference type="PANTHER" id="PTHR18866">
    <property type="entry name" value="CARBOXYLASE:PYRUVATE/ACETYL-COA/PROPIONYL-COA CARBOXYLASE"/>
    <property type="match status" value="1"/>
</dbReference>
<evidence type="ECO:0000256" key="2">
    <source>
        <dbReference type="ARBA" id="ARBA00022598"/>
    </source>
</evidence>
<dbReference type="InterPro" id="IPR005482">
    <property type="entry name" value="Biotin_COase_C"/>
</dbReference>
<dbReference type="RefSeq" id="WP_147149625.1">
    <property type="nucleotide sequence ID" value="NZ_BKAJ01000038.1"/>
</dbReference>
<dbReference type="SMART" id="SM00878">
    <property type="entry name" value="Biotin_carb_C"/>
    <property type="match status" value="1"/>
</dbReference>
<dbReference type="InterPro" id="IPR001882">
    <property type="entry name" value="Biotin_BS"/>
</dbReference>
<dbReference type="SUPFAM" id="SSF56059">
    <property type="entry name" value="Glutathione synthetase ATP-binding domain-like"/>
    <property type="match status" value="1"/>
</dbReference>
<dbReference type="Gene3D" id="2.40.50.100">
    <property type="match status" value="1"/>
</dbReference>
<dbReference type="Pfam" id="PF02786">
    <property type="entry name" value="CPSase_L_D2"/>
    <property type="match status" value="1"/>
</dbReference>
<dbReference type="PROSITE" id="PS00867">
    <property type="entry name" value="CPSASE_2"/>
    <property type="match status" value="1"/>
</dbReference>
<reference evidence="10 11" key="1">
    <citation type="submission" date="2019-07" db="EMBL/GenBank/DDBJ databases">
        <title>Whole genome shotgun sequence of Reyranella soli NBRC 108950.</title>
        <authorList>
            <person name="Hosoyama A."/>
            <person name="Uohara A."/>
            <person name="Ohji S."/>
            <person name="Ichikawa N."/>
        </authorList>
    </citation>
    <scope>NUCLEOTIDE SEQUENCE [LARGE SCALE GENOMIC DNA]</scope>
    <source>
        <strain evidence="10 11">NBRC 108950</strain>
    </source>
</reference>
<gene>
    <name evidence="10" type="ORF">RSO01_27090</name>
</gene>
<dbReference type="Gene3D" id="3.30.470.20">
    <property type="entry name" value="ATP-grasp fold, B domain"/>
    <property type="match status" value="1"/>
</dbReference>
<accession>A0A512N9E0</accession>
<dbReference type="GO" id="GO:0016874">
    <property type="term" value="F:ligase activity"/>
    <property type="evidence" value="ECO:0007669"/>
    <property type="project" value="UniProtKB-KW"/>
</dbReference>
<dbReference type="PROSITE" id="PS50975">
    <property type="entry name" value="ATP_GRASP"/>
    <property type="match status" value="1"/>
</dbReference>
<dbReference type="GO" id="GO:0005524">
    <property type="term" value="F:ATP binding"/>
    <property type="evidence" value="ECO:0007669"/>
    <property type="project" value="UniProtKB-UniRule"/>
</dbReference>
<dbReference type="PROSITE" id="PS00866">
    <property type="entry name" value="CPSASE_1"/>
    <property type="match status" value="1"/>
</dbReference>
<evidence type="ECO:0000313" key="11">
    <source>
        <dbReference type="Proteomes" id="UP000321058"/>
    </source>
</evidence>
<organism evidence="10 11">
    <name type="scientific">Reyranella soli</name>
    <dbReference type="NCBI Taxonomy" id="1230389"/>
    <lineage>
        <taxon>Bacteria</taxon>
        <taxon>Pseudomonadati</taxon>
        <taxon>Pseudomonadota</taxon>
        <taxon>Alphaproteobacteria</taxon>
        <taxon>Hyphomicrobiales</taxon>
        <taxon>Reyranellaceae</taxon>
        <taxon>Reyranella</taxon>
    </lineage>
</organism>
<dbReference type="Pfam" id="PF00289">
    <property type="entry name" value="Biotin_carb_N"/>
    <property type="match status" value="1"/>
</dbReference>
<dbReference type="Pfam" id="PF02785">
    <property type="entry name" value="Biotin_carb_C"/>
    <property type="match status" value="1"/>
</dbReference>
<dbReference type="InterPro" id="IPR016185">
    <property type="entry name" value="PreATP-grasp_dom_sf"/>
</dbReference>
<dbReference type="AlphaFoldDB" id="A0A512N9E0"/>
<evidence type="ECO:0000259" key="7">
    <source>
        <dbReference type="PROSITE" id="PS50968"/>
    </source>
</evidence>
<dbReference type="InterPro" id="IPR000089">
    <property type="entry name" value="Biotin_lipoyl"/>
</dbReference>
<dbReference type="SUPFAM" id="SSF51246">
    <property type="entry name" value="Rudiment single hybrid motif"/>
    <property type="match status" value="1"/>
</dbReference>
<dbReference type="FunFam" id="3.40.50.20:FF:000010">
    <property type="entry name" value="Propionyl-CoA carboxylase subunit alpha"/>
    <property type="match status" value="1"/>
</dbReference>
<dbReference type="InterPro" id="IPR005481">
    <property type="entry name" value="BC-like_N"/>
</dbReference>
<dbReference type="PANTHER" id="PTHR18866:SF33">
    <property type="entry name" value="METHYLCROTONOYL-COA CARBOXYLASE SUBUNIT ALPHA, MITOCHONDRIAL-RELATED"/>
    <property type="match status" value="1"/>
</dbReference>
<dbReference type="Pfam" id="PF00364">
    <property type="entry name" value="Biotin_lipoyl"/>
    <property type="match status" value="1"/>
</dbReference>
<protein>
    <submittedName>
        <fullName evidence="10">3-methylcrotonyl-CoA carboxylase subunit alpha</fullName>
    </submittedName>
</protein>